<feature type="domain" description="Putative Flp pilus-assembly TadG-like N-terminal" evidence="1">
    <location>
        <begin position="15"/>
        <end position="62"/>
    </location>
</feature>
<name>A0A930V241_9ACTN</name>
<proteinExistence type="predicted"/>
<dbReference type="InterPro" id="IPR021202">
    <property type="entry name" value="Rv3654c-like"/>
</dbReference>
<evidence type="ECO:0000259" key="1">
    <source>
        <dbReference type="Pfam" id="PF13400"/>
    </source>
</evidence>
<organism evidence="2 3">
    <name type="scientific">Nocardioides acrostichi</name>
    <dbReference type="NCBI Taxonomy" id="2784339"/>
    <lineage>
        <taxon>Bacteria</taxon>
        <taxon>Bacillati</taxon>
        <taxon>Actinomycetota</taxon>
        <taxon>Actinomycetes</taxon>
        <taxon>Propionibacteriales</taxon>
        <taxon>Nocardioidaceae</taxon>
        <taxon>Nocardioides</taxon>
    </lineage>
</organism>
<dbReference type="EMBL" id="JADIVZ010000010">
    <property type="protein sequence ID" value="MBF4163255.1"/>
    <property type="molecule type" value="Genomic_DNA"/>
</dbReference>
<comment type="caution">
    <text evidence="2">The sequence shown here is derived from an EMBL/GenBank/DDBJ whole genome shotgun (WGS) entry which is preliminary data.</text>
</comment>
<dbReference type="InterPro" id="IPR028087">
    <property type="entry name" value="Tad_N"/>
</dbReference>
<gene>
    <name evidence="2" type="ORF">ISG29_16305</name>
</gene>
<protein>
    <submittedName>
        <fullName evidence="2">Flp pilus-assembly TadE/G-like family protein</fullName>
    </submittedName>
</protein>
<dbReference type="Pfam" id="PF13400">
    <property type="entry name" value="Tad"/>
    <property type="match status" value="1"/>
</dbReference>
<keyword evidence="3" id="KW-1185">Reference proteome</keyword>
<dbReference type="Proteomes" id="UP000656804">
    <property type="component" value="Unassembled WGS sequence"/>
</dbReference>
<evidence type="ECO:0000313" key="3">
    <source>
        <dbReference type="Proteomes" id="UP000656804"/>
    </source>
</evidence>
<sequence>MRGRRAGPAHRGERGSAVPPAVAALGVLLVIGMALAQVGALVAAHRRSQAAADLAALAAASAAGGPDCRRATQIASANGATLESCEPHGREVLVDVVVAGPDWWGPEVSLHASARAGPA</sequence>
<evidence type="ECO:0000313" key="2">
    <source>
        <dbReference type="EMBL" id="MBF4163255.1"/>
    </source>
</evidence>
<dbReference type="AlphaFoldDB" id="A0A930V241"/>
<reference evidence="2" key="1">
    <citation type="submission" date="2020-11" db="EMBL/GenBank/DDBJ databases">
        <title>Nocardioides sp. CBS4Y-1, whole genome shotgun sequence.</title>
        <authorList>
            <person name="Tuo L."/>
        </authorList>
    </citation>
    <scope>NUCLEOTIDE SEQUENCE</scope>
    <source>
        <strain evidence="2">CBS4Y-1</strain>
    </source>
</reference>
<dbReference type="NCBIfam" id="TIGR03816">
    <property type="entry name" value="tadE_like_DECH"/>
    <property type="match status" value="1"/>
</dbReference>
<accession>A0A930V241</accession>